<dbReference type="Proteomes" id="UP000821845">
    <property type="component" value="Chromosome 1"/>
</dbReference>
<sequence length="457" mass="50742">MRIGIVIILCIFEYNGSAQSAVPYFPPSIMEMGKAYSVNSPSGIVRNVARCRGRGRGRGTCIMDPQSRQLALPTSLSPAWTSPNAGSIRDFGGPGHTYNHHPGCPSAVQDTRTEDSTFLTGWEHSSTGCQSQPQHWQQRSPSRGCSPHRNLVSTRRVSRYHFLPEAHRNSFGKESLLGDATRDPSGSQAPQDQRKDISTSQNIRSLPGHVSRAQPEQQQNEQDGAEDRVKKRSIFNDAMRGTSVNLETDFFSADPKSLTFQEIRALVRAVYRVAARNSEHAQFAADICVHLVTNDQSNMYSFTLLGVGRTWFEERDRLLPRCPPVESGPQTWAPEYHWTAYVTFIASLLSTLTKKARNSMDPSVPLWCYCHLAEILCECGEIMVQSVPYDVAAEVMCLRHVFTSVGSILASLSPTCMAVLARCIQKALRNPRLEEAAQSAFRDVPELAAFTWDYGAA</sequence>
<reference evidence="1" key="1">
    <citation type="submission" date="2020-05" db="EMBL/GenBank/DDBJ databases">
        <title>Large-scale comparative analyses of tick genomes elucidate their genetic diversity and vector capacities.</title>
        <authorList>
            <person name="Jia N."/>
            <person name="Wang J."/>
            <person name="Shi W."/>
            <person name="Du L."/>
            <person name="Sun Y."/>
            <person name="Zhan W."/>
            <person name="Jiang J."/>
            <person name="Wang Q."/>
            <person name="Zhang B."/>
            <person name="Ji P."/>
            <person name="Sakyi L.B."/>
            <person name="Cui X."/>
            <person name="Yuan T."/>
            <person name="Jiang B."/>
            <person name="Yang W."/>
            <person name="Lam T.T.-Y."/>
            <person name="Chang Q."/>
            <person name="Ding S."/>
            <person name="Wang X."/>
            <person name="Zhu J."/>
            <person name="Ruan X."/>
            <person name="Zhao L."/>
            <person name="Wei J."/>
            <person name="Que T."/>
            <person name="Du C."/>
            <person name="Cheng J."/>
            <person name="Dai P."/>
            <person name="Han X."/>
            <person name="Huang E."/>
            <person name="Gao Y."/>
            <person name="Liu J."/>
            <person name="Shao H."/>
            <person name="Ye R."/>
            <person name="Li L."/>
            <person name="Wei W."/>
            <person name="Wang X."/>
            <person name="Wang C."/>
            <person name="Yang T."/>
            <person name="Huo Q."/>
            <person name="Li W."/>
            <person name="Guo W."/>
            <person name="Chen H."/>
            <person name="Zhou L."/>
            <person name="Ni X."/>
            <person name="Tian J."/>
            <person name="Zhou Y."/>
            <person name="Sheng Y."/>
            <person name="Liu T."/>
            <person name="Pan Y."/>
            <person name="Xia L."/>
            <person name="Li J."/>
            <person name="Zhao F."/>
            <person name="Cao W."/>
        </authorList>
    </citation>
    <scope>NUCLEOTIDE SEQUENCE</scope>
    <source>
        <strain evidence="1">Hyas-2018</strain>
    </source>
</reference>
<keyword evidence="2" id="KW-1185">Reference proteome</keyword>
<protein>
    <submittedName>
        <fullName evidence="1">Uncharacterized protein</fullName>
    </submittedName>
</protein>
<organism evidence="1 2">
    <name type="scientific">Hyalomma asiaticum</name>
    <name type="common">Tick</name>
    <dbReference type="NCBI Taxonomy" id="266040"/>
    <lineage>
        <taxon>Eukaryota</taxon>
        <taxon>Metazoa</taxon>
        <taxon>Ecdysozoa</taxon>
        <taxon>Arthropoda</taxon>
        <taxon>Chelicerata</taxon>
        <taxon>Arachnida</taxon>
        <taxon>Acari</taxon>
        <taxon>Parasitiformes</taxon>
        <taxon>Ixodida</taxon>
        <taxon>Ixodoidea</taxon>
        <taxon>Ixodidae</taxon>
        <taxon>Hyalomminae</taxon>
        <taxon>Hyalomma</taxon>
    </lineage>
</organism>
<gene>
    <name evidence="1" type="ORF">HPB50_024821</name>
</gene>
<name>A0ACB7TLP3_HYAAI</name>
<comment type="caution">
    <text evidence="1">The sequence shown here is derived from an EMBL/GenBank/DDBJ whole genome shotgun (WGS) entry which is preliminary data.</text>
</comment>
<evidence type="ECO:0000313" key="2">
    <source>
        <dbReference type="Proteomes" id="UP000821845"/>
    </source>
</evidence>
<accession>A0ACB7TLP3</accession>
<dbReference type="EMBL" id="CM023481">
    <property type="protein sequence ID" value="KAH6948482.1"/>
    <property type="molecule type" value="Genomic_DNA"/>
</dbReference>
<evidence type="ECO:0000313" key="1">
    <source>
        <dbReference type="EMBL" id="KAH6948482.1"/>
    </source>
</evidence>
<proteinExistence type="predicted"/>